<evidence type="ECO:0000256" key="2">
    <source>
        <dbReference type="ARBA" id="ARBA00022676"/>
    </source>
</evidence>
<feature type="transmembrane region" description="Helical" evidence="9">
    <location>
        <begin position="413"/>
        <end position="430"/>
    </location>
</feature>
<dbReference type="SUPFAM" id="SSF53448">
    <property type="entry name" value="Nucleotide-diphospho-sugar transferases"/>
    <property type="match status" value="1"/>
</dbReference>
<dbReference type="InterPro" id="IPR029044">
    <property type="entry name" value="Nucleotide-diphossugar_trans"/>
</dbReference>
<feature type="region of interest" description="Disordered" evidence="8">
    <location>
        <begin position="1"/>
        <end position="70"/>
    </location>
</feature>
<evidence type="ECO:0000256" key="5">
    <source>
        <dbReference type="ARBA" id="ARBA00022989"/>
    </source>
</evidence>
<name>A0A0G4LD84_VERLO</name>
<dbReference type="PANTHER" id="PTHR47844:SF1">
    <property type="entry name" value="EXOSTOSIN-LIKE 2"/>
    <property type="match status" value="1"/>
</dbReference>
<organism evidence="10 11">
    <name type="scientific">Verticillium longisporum</name>
    <name type="common">Verticillium dahliae var. longisporum</name>
    <dbReference type="NCBI Taxonomy" id="100787"/>
    <lineage>
        <taxon>Eukaryota</taxon>
        <taxon>Fungi</taxon>
        <taxon>Dikarya</taxon>
        <taxon>Ascomycota</taxon>
        <taxon>Pezizomycotina</taxon>
        <taxon>Sordariomycetes</taxon>
        <taxon>Hypocreomycetidae</taxon>
        <taxon>Glomerellales</taxon>
        <taxon>Plectosphaerellaceae</taxon>
        <taxon>Verticillium</taxon>
    </lineage>
</organism>
<evidence type="ECO:0000313" key="11">
    <source>
        <dbReference type="Proteomes" id="UP000045706"/>
    </source>
</evidence>
<evidence type="ECO:0000256" key="8">
    <source>
        <dbReference type="SAM" id="MobiDB-lite"/>
    </source>
</evidence>
<dbReference type="AlphaFoldDB" id="A0A0G4LD84"/>
<evidence type="ECO:0000256" key="9">
    <source>
        <dbReference type="SAM" id="Phobius"/>
    </source>
</evidence>
<evidence type="ECO:0000313" key="10">
    <source>
        <dbReference type="EMBL" id="CRK19849.1"/>
    </source>
</evidence>
<keyword evidence="2" id="KW-0328">Glycosyltransferase</keyword>
<sequence length="504" mass="57406">MATEWLPSDSGVRLTLRDSPSALQHRDFNDKLLDSQSIRKMDPNPKPDPQDHGKPAGEGGGNSKSSDDAPIIDEDATFRNAAYFGNEEGSKDKDGGSQKNLFRYTRLVVHIVAYFRHASVLPPISPSLRPIDITVVIATRGDEIANLVSGLESHVNAGCRHISICVPSTRLGRVQAEADLFISKQKDLKVYVSHVAQAGKREQLKWAIDSIPDSRRKAHKVIVFADDDITFPHSTYGWVLAPFENPQVGGVGTCQRASRIKAGTIIQRIINWIFADYIERRGVENMATVAIEKSISCLSGRLAAFRAVIVQDRQFLDGLVSETWNGLKLRADDDNFWTRWLLEGGWEIAVQNDERCRVETTFGTTASELRRFVRWQRSNPRSNAKSLRRISNWKYHLARAWDLLTTRNRKFPWAIYALYLSGFVNYGLPMDIALWSLCWKATADSPSQDTLRLGFVSWWLFIKTVKRIRLFRRDVRDVLFLPVCILWGYCHDFIKLYALMTRYE</sequence>
<dbReference type="InterPro" id="IPR052427">
    <property type="entry name" value="Glycosyltrans_GT2/GT47"/>
</dbReference>
<comment type="subcellular location">
    <subcellularLocation>
        <location evidence="1">Membrane</location>
    </subcellularLocation>
</comment>
<dbReference type="EMBL" id="CVQI01010446">
    <property type="protein sequence ID" value="CRK19849.1"/>
    <property type="molecule type" value="Genomic_DNA"/>
</dbReference>
<evidence type="ECO:0008006" key="12">
    <source>
        <dbReference type="Google" id="ProtNLM"/>
    </source>
</evidence>
<keyword evidence="7" id="KW-0325">Glycoprotein</keyword>
<keyword evidence="6 9" id="KW-0472">Membrane</keyword>
<evidence type="ECO:0000256" key="7">
    <source>
        <dbReference type="ARBA" id="ARBA00023180"/>
    </source>
</evidence>
<dbReference type="GO" id="GO:0016757">
    <property type="term" value="F:glycosyltransferase activity"/>
    <property type="evidence" value="ECO:0007669"/>
    <property type="project" value="UniProtKB-KW"/>
</dbReference>
<feature type="non-terminal residue" evidence="10">
    <location>
        <position position="504"/>
    </location>
</feature>
<dbReference type="PANTHER" id="PTHR47844">
    <property type="entry name" value="SYNTHASE CPS1, PUTATIVE (AFU_ORTHOLOGUE AFUA_7G02500)-RELATED"/>
    <property type="match status" value="1"/>
</dbReference>
<accession>A0A0G4LD84</accession>
<evidence type="ECO:0000256" key="3">
    <source>
        <dbReference type="ARBA" id="ARBA00022679"/>
    </source>
</evidence>
<reference evidence="11" key="1">
    <citation type="submission" date="2015-05" db="EMBL/GenBank/DDBJ databases">
        <authorList>
            <person name="Fogelqvist Johan"/>
        </authorList>
    </citation>
    <scope>NUCLEOTIDE SEQUENCE [LARGE SCALE GENOMIC DNA]</scope>
</reference>
<dbReference type="Proteomes" id="UP000045706">
    <property type="component" value="Unassembled WGS sequence"/>
</dbReference>
<gene>
    <name evidence="10" type="ORF">BN1723_011985</name>
</gene>
<evidence type="ECO:0000256" key="6">
    <source>
        <dbReference type="ARBA" id="ARBA00023136"/>
    </source>
</evidence>
<evidence type="ECO:0000256" key="1">
    <source>
        <dbReference type="ARBA" id="ARBA00004370"/>
    </source>
</evidence>
<keyword evidence="4 9" id="KW-0812">Transmembrane</keyword>
<dbReference type="GO" id="GO:0016020">
    <property type="term" value="C:membrane"/>
    <property type="evidence" value="ECO:0007669"/>
    <property type="project" value="UniProtKB-SubCell"/>
</dbReference>
<feature type="transmembrane region" description="Helical" evidence="9">
    <location>
        <begin position="478"/>
        <end position="500"/>
    </location>
</feature>
<keyword evidence="3" id="KW-0808">Transferase</keyword>
<feature type="compositionally biased region" description="Basic and acidic residues" evidence="8">
    <location>
        <begin position="24"/>
        <end position="55"/>
    </location>
</feature>
<protein>
    <recommendedName>
        <fullName evidence="12">Glycosyltransferase 2-like domain-containing protein</fullName>
    </recommendedName>
</protein>
<keyword evidence="5 9" id="KW-1133">Transmembrane helix</keyword>
<dbReference type="Pfam" id="PF13641">
    <property type="entry name" value="Glyco_tranf_2_3"/>
    <property type="match status" value="1"/>
</dbReference>
<proteinExistence type="predicted"/>
<evidence type="ECO:0000256" key="4">
    <source>
        <dbReference type="ARBA" id="ARBA00022692"/>
    </source>
</evidence>